<feature type="transmembrane region" description="Helical" evidence="1">
    <location>
        <begin position="9"/>
        <end position="31"/>
    </location>
</feature>
<evidence type="ECO:0000313" key="2">
    <source>
        <dbReference type="EMBL" id="QGK68425.1"/>
    </source>
</evidence>
<dbReference type="Proteomes" id="UP000371041">
    <property type="component" value="Chromosome"/>
</dbReference>
<organism evidence="2 3">
    <name type="scientific">Allosaccharopolyspora coralli</name>
    <dbReference type="NCBI Taxonomy" id="2665642"/>
    <lineage>
        <taxon>Bacteria</taxon>
        <taxon>Bacillati</taxon>
        <taxon>Actinomycetota</taxon>
        <taxon>Actinomycetes</taxon>
        <taxon>Pseudonocardiales</taxon>
        <taxon>Pseudonocardiaceae</taxon>
        <taxon>Allosaccharopolyspora</taxon>
    </lineage>
</organism>
<feature type="transmembrane region" description="Helical" evidence="1">
    <location>
        <begin position="77"/>
        <end position="104"/>
    </location>
</feature>
<gene>
    <name evidence="2" type="ORF">GIY23_01630</name>
</gene>
<dbReference type="Pfam" id="PF11377">
    <property type="entry name" value="DUF3180"/>
    <property type="match status" value="1"/>
</dbReference>
<keyword evidence="1" id="KW-0812">Transmembrane</keyword>
<evidence type="ECO:0000256" key="1">
    <source>
        <dbReference type="SAM" id="Phobius"/>
    </source>
</evidence>
<dbReference type="RefSeq" id="WP_154075034.1">
    <property type="nucleotide sequence ID" value="NZ_CP045929.1"/>
</dbReference>
<dbReference type="InterPro" id="IPR021517">
    <property type="entry name" value="DUF3180"/>
</dbReference>
<keyword evidence="1" id="KW-1133">Transmembrane helix</keyword>
<evidence type="ECO:0000313" key="3">
    <source>
        <dbReference type="Proteomes" id="UP000371041"/>
    </source>
</evidence>
<name>A0A5Q3QAD0_9PSEU</name>
<dbReference type="AlphaFoldDB" id="A0A5Q3QAD0"/>
<dbReference type="EMBL" id="CP045929">
    <property type="protein sequence ID" value="QGK68425.1"/>
    <property type="molecule type" value="Genomic_DNA"/>
</dbReference>
<keyword evidence="3" id="KW-1185">Reference proteome</keyword>
<accession>A0A5Q3QAD0</accession>
<reference evidence="3" key="1">
    <citation type="submission" date="2019-11" db="EMBL/GenBank/DDBJ databases">
        <title>The complete genome sequence of Saccharopolyspora sp. E2A.</title>
        <authorList>
            <person name="Zhang G."/>
        </authorList>
    </citation>
    <scope>NUCLEOTIDE SEQUENCE [LARGE SCALE GENOMIC DNA]</scope>
    <source>
        <strain evidence="3">E2A</strain>
    </source>
</reference>
<feature type="transmembrane region" description="Helical" evidence="1">
    <location>
        <begin position="116"/>
        <end position="136"/>
    </location>
</feature>
<keyword evidence="1" id="KW-0472">Membrane</keyword>
<proteinExistence type="predicted"/>
<dbReference type="KEGG" id="sace:GIY23_01630"/>
<sequence length="155" mass="15997">MTFTQPRHLIAAGLIAAVIAYLGVQIGYGGLQRVPPLAGTTLLLVALVDGTLALTMGPRVRRKQDVDRVDSLTAARAVALAKASSMAGAIMAGVWLGFLAYLLPIRSTVEAASSDTVAAVVGLVSALVLVGAGLLLEYSLRNPDEPEELDGAEDS</sequence>
<feature type="transmembrane region" description="Helical" evidence="1">
    <location>
        <begin position="37"/>
        <end position="56"/>
    </location>
</feature>
<protein>
    <submittedName>
        <fullName evidence="2">DUF3180 family protein</fullName>
    </submittedName>
</protein>